<keyword evidence="1" id="KW-1133">Transmembrane helix</keyword>
<dbReference type="EMBL" id="CAJC01000101">
    <property type="protein sequence ID" value="CCI52600.1"/>
    <property type="molecule type" value="Genomic_DNA"/>
</dbReference>
<dbReference type="Proteomes" id="UP000035720">
    <property type="component" value="Unassembled WGS sequence"/>
</dbReference>
<feature type="transmembrane region" description="Helical" evidence="1">
    <location>
        <begin position="291"/>
        <end position="311"/>
    </location>
</feature>
<keyword evidence="1" id="KW-0812">Transmembrane</keyword>
<protein>
    <submittedName>
        <fullName evidence="2">Uncharacterized protein</fullName>
    </submittedName>
</protein>
<feature type="transmembrane region" description="Helical" evidence="1">
    <location>
        <begin position="200"/>
        <end position="223"/>
    </location>
</feature>
<keyword evidence="3" id="KW-1185">Reference proteome</keyword>
<name>A0A077M9S3_9MICO</name>
<feature type="transmembrane region" description="Helical" evidence="1">
    <location>
        <begin position="133"/>
        <end position="153"/>
    </location>
</feature>
<keyword evidence="1" id="KW-0472">Membrane</keyword>
<feature type="transmembrane region" description="Helical" evidence="1">
    <location>
        <begin position="85"/>
        <end position="102"/>
    </location>
</feature>
<organism evidence="2 3">
    <name type="scientific">Nostocoides jenkinsii Ben 74</name>
    <dbReference type="NCBI Taxonomy" id="1193518"/>
    <lineage>
        <taxon>Bacteria</taxon>
        <taxon>Bacillati</taxon>
        <taxon>Actinomycetota</taxon>
        <taxon>Actinomycetes</taxon>
        <taxon>Micrococcales</taxon>
        <taxon>Intrasporangiaceae</taxon>
        <taxon>Nostocoides</taxon>
    </lineage>
</organism>
<feature type="transmembrane region" description="Helical" evidence="1">
    <location>
        <begin position="159"/>
        <end position="188"/>
    </location>
</feature>
<dbReference type="STRING" id="1193518.BN13_190005"/>
<evidence type="ECO:0000256" key="1">
    <source>
        <dbReference type="SAM" id="Phobius"/>
    </source>
</evidence>
<evidence type="ECO:0000313" key="2">
    <source>
        <dbReference type="EMBL" id="CCI52600.1"/>
    </source>
</evidence>
<proteinExistence type="predicted"/>
<reference evidence="2 3" key="1">
    <citation type="journal article" date="2013" name="ISME J.">
        <title>A metabolic model for members of the genus Tetrasphaera involved in enhanced biological phosphorus removal.</title>
        <authorList>
            <person name="Kristiansen R."/>
            <person name="Nguyen H.T.T."/>
            <person name="Saunders A.M."/>
            <person name="Nielsen J.L."/>
            <person name="Wimmer R."/>
            <person name="Le V.Q."/>
            <person name="McIlroy S.J."/>
            <person name="Petrovski S."/>
            <person name="Seviour R.J."/>
            <person name="Calteau A."/>
            <person name="Nielsen K.L."/>
            <person name="Nielsen P.H."/>
        </authorList>
    </citation>
    <scope>NUCLEOTIDE SEQUENCE [LARGE SCALE GENOMIC DNA]</scope>
    <source>
        <strain evidence="2 3">Ben 74</strain>
    </source>
</reference>
<accession>A0A077M9S3</accession>
<comment type="caution">
    <text evidence="2">The sequence shown here is derived from an EMBL/GenBank/DDBJ whole genome shotgun (WGS) entry which is preliminary data.</text>
</comment>
<dbReference type="AlphaFoldDB" id="A0A077M9S3"/>
<evidence type="ECO:0000313" key="3">
    <source>
        <dbReference type="Proteomes" id="UP000035720"/>
    </source>
</evidence>
<gene>
    <name evidence="2" type="ORF">BN13_190005</name>
</gene>
<sequence length="565" mass="56609">MTGAALARCRPYAAPLATALAAALLLLGPALGPGLLLAVDLGWSPDPRFTPFVTGTGMVAPRAVPSDAAGVLLGLLIGASAAQKLTLLLIVLGCGLGPVTLARRLRPGISPLATSAVAVAGMWNPFVAERLAVGQWTVLLGLAIVGFALRAALGPQPTLPVAACIALAGVGGANTLVMVLPPVLLALLLTRPYAASLRPIAAALGTGVGVAAVWAVPALIAAAPADPAGAEAFRPASDTPFGAALSLVSGGGMWNAATHPDARAALLPAAAATALAVLATVAAWRHRPARAVLTAAGMMLVLVVISAAPGLDRAWSAIVGALPGGGLLRDAQKLLAAWIVLLAVGLGLVVEALFRRPRGGPAAVGAVALALAPLAILPGIGWGLGGTLRAHAVPVDLRATATVLSDAPPGLVGVLPWNQYRRYPWNGERLALSLAPRMVDQPVLQNDALPLRGGTIAGEDARAAAVSAAIAEGVDPVAALRAQGVRYVLIEADAGTDAVGSQATIPAGARVIAQGESARAYDLGPAPAIATQPASGPVRVGWIVTSAAWMLVLGWVLVRVVRRAR</sequence>
<feature type="transmembrane region" description="Helical" evidence="1">
    <location>
        <begin position="362"/>
        <end position="384"/>
    </location>
</feature>
<feature type="transmembrane region" description="Helical" evidence="1">
    <location>
        <begin position="264"/>
        <end position="284"/>
    </location>
</feature>
<feature type="transmembrane region" description="Helical" evidence="1">
    <location>
        <begin position="331"/>
        <end position="350"/>
    </location>
</feature>
<feature type="transmembrane region" description="Helical" evidence="1">
    <location>
        <begin position="540"/>
        <end position="561"/>
    </location>
</feature>